<dbReference type="OrthoDB" id="792586at2"/>
<dbReference type="AlphaFoldDB" id="H1YEX1"/>
<keyword evidence="1" id="KW-0732">Signal</keyword>
<keyword evidence="3" id="KW-1185">Reference proteome</keyword>
<protein>
    <recommendedName>
        <fullName evidence="4">DUF4382 domain-containing protein</fullName>
    </recommendedName>
</protein>
<feature type="signal peptide" evidence="1">
    <location>
        <begin position="1"/>
        <end position="23"/>
    </location>
</feature>
<organism evidence="2 3">
    <name type="scientific">Mucilaginibacter paludis DSM 18603</name>
    <dbReference type="NCBI Taxonomy" id="714943"/>
    <lineage>
        <taxon>Bacteria</taxon>
        <taxon>Pseudomonadati</taxon>
        <taxon>Bacteroidota</taxon>
        <taxon>Sphingobacteriia</taxon>
        <taxon>Sphingobacteriales</taxon>
        <taxon>Sphingobacteriaceae</taxon>
        <taxon>Mucilaginibacter</taxon>
    </lineage>
</organism>
<feature type="chain" id="PRO_5003557290" description="DUF4382 domain-containing protein" evidence="1">
    <location>
        <begin position="24"/>
        <end position="238"/>
    </location>
</feature>
<evidence type="ECO:0000313" key="3">
    <source>
        <dbReference type="Proteomes" id="UP000002774"/>
    </source>
</evidence>
<dbReference type="HOGENOM" id="CLU_1164824_0_0_10"/>
<reference evidence="2" key="1">
    <citation type="submission" date="2011-09" db="EMBL/GenBank/DDBJ databases">
        <title>The permanent draft genome of Mucilaginibacter paludis DSM 18603.</title>
        <authorList>
            <consortium name="US DOE Joint Genome Institute (JGI-PGF)"/>
            <person name="Lucas S."/>
            <person name="Han J."/>
            <person name="Lapidus A."/>
            <person name="Bruce D."/>
            <person name="Goodwin L."/>
            <person name="Pitluck S."/>
            <person name="Peters L."/>
            <person name="Kyrpides N."/>
            <person name="Mavromatis K."/>
            <person name="Ivanova N."/>
            <person name="Mikhailova N."/>
            <person name="Held B."/>
            <person name="Detter J.C."/>
            <person name="Tapia R."/>
            <person name="Han C."/>
            <person name="Land M."/>
            <person name="Hauser L."/>
            <person name="Markowitz V."/>
            <person name="Cheng J.-F."/>
            <person name="Hugenholtz P."/>
            <person name="Woyke T."/>
            <person name="Wu D."/>
            <person name="Tindall B."/>
            <person name="Brambilla E."/>
            <person name="Klenk H.-P."/>
            <person name="Eisen J.A."/>
        </authorList>
    </citation>
    <scope>NUCLEOTIDE SEQUENCE [LARGE SCALE GENOMIC DNA]</scope>
    <source>
        <strain evidence="2">DSM 18603</strain>
    </source>
</reference>
<evidence type="ECO:0000256" key="1">
    <source>
        <dbReference type="SAM" id="SignalP"/>
    </source>
</evidence>
<sequence length="238" mass="25318">MKRTLLHFGVVAFVFCVALTACKKTNVASSASDPQLNFVLQSDNPSFTFASAGATNGATGGQAFSWNWGIASITKFRMSAKRGGMPVEYSSSNLTNVDLFSLVPSLSSISIPKGDYTEVKTTTIFTQTNGTDFPVILKGTYVTGAGGHIPAEFDLNDNLEINVQVNNIIADGSKDFTTKIALHLNLFLNSISAQEIDAATRTNGTILINKTINTSLYNKIKGNMLACAASTLLSAAKK</sequence>
<dbReference type="EMBL" id="CM001403">
    <property type="protein sequence ID" value="EHQ24388.1"/>
    <property type="molecule type" value="Genomic_DNA"/>
</dbReference>
<proteinExistence type="predicted"/>
<evidence type="ECO:0008006" key="4">
    <source>
        <dbReference type="Google" id="ProtNLM"/>
    </source>
</evidence>
<dbReference type="Proteomes" id="UP000002774">
    <property type="component" value="Chromosome"/>
</dbReference>
<dbReference type="RefSeq" id="WP_008503936.1">
    <property type="nucleotide sequence ID" value="NZ_CM001403.1"/>
</dbReference>
<accession>H1YEX1</accession>
<dbReference type="PROSITE" id="PS51257">
    <property type="entry name" value="PROKAR_LIPOPROTEIN"/>
    <property type="match status" value="1"/>
</dbReference>
<evidence type="ECO:0000313" key="2">
    <source>
        <dbReference type="EMBL" id="EHQ24388.1"/>
    </source>
</evidence>
<gene>
    <name evidence="2" type="ORF">Mucpa_0188</name>
</gene>
<name>H1YEX1_9SPHI</name>
<dbReference type="eggNOG" id="ENOG5033RKC">
    <property type="taxonomic scope" value="Bacteria"/>
</dbReference>